<dbReference type="EMBL" id="MU275862">
    <property type="protein sequence ID" value="KAI0050368.1"/>
    <property type="molecule type" value="Genomic_DNA"/>
</dbReference>
<comment type="caution">
    <text evidence="1">The sequence shown here is derived from an EMBL/GenBank/DDBJ whole genome shotgun (WGS) entry which is preliminary data.</text>
</comment>
<protein>
    <submittedName>
        <fullName evidence="1">Glycosyltransferase family 57 protein</fullName>
    </submittedName>
</protein>
<proteinExistence type="predicted"/>
<sequence>MQGPLDIVAPIPRRHSALQPLPDLWARTPSPASSRAVSPTSSRHLFPSGHRYHSFSVIDEAGDKAPRAREQDGGERGGMGRRWVRWMLRSGLREWVVPSAVLASLLVKWTLGLGSYSGEGTPPMYGDYEAQRHWMELTVHLPFRQWYTYDLQYWGLDYPPLTAYHSWLCGLIGSWVNPAWFALDASRGMEEPSSKLFMRATVLASDALVYVPALWMFTRVWHASRSRRTQNIALLTLLFQPALLLIDFGHFQYNSVMLGFTLLAINFFIRGQDLRGAVFFTLSLGFKQMALYYAPAVGSYLIGKCLYLGPKDGGRLFIRLALVTTLSFIIIFLPFLPPFAPISSILDPITRIFPFARGIFEDKVANFWCASNVVVKWNRWASRAALLRLSTLFTVIGFLGAAIAPVKAWLRLGAQGDKAVEDGAAPSVMHPVILLALLNSSVAFFLYSFQVHEKTILLPMLPLTLLMSAAPLESTTFKLAALANNVGVFSMWPLLRRDGQAVQYIGLLLFWNRLTGHNPFSRGTSLMDILTVFVYAACLSLHLLELVYSPPARYPDLFPVLNVLISTPVFFFVWLWSIKSIMEARWAAGGLSLGDKDAGPPSVDGDAQTPVVEHSTSSALQLPLRGIGRERGLRAQSLGFAAGRRVRTGSKAASVNGGD</sequence>
<organism evidence="1 2">
    <name type="scientific">Auriscalpium vulgare</name>
    <dbReference type="NCBI Taxonomy" id="40419"/>
    <lineage>
        <taxon>Eukaryota</taxon>
        <taxon>Fungi</taxon>
        <taxon>Dikarya</taxon>
        <taxon>Basidiomycota</taxon>
        <taxon>Agaricomycotina</taxon>
        <taxon>Agaricomycetes</taxon>
        <taxon>Russulales</taxon>
        <taxon>Auriscalpiaceae</taxon>
        <taxon>Auriscalpium</taxon>
    </lineage>
</organism>
<name>A0ACB8S1P3_9AGAM</name>
<gene>
    <name evidence="1" type="ORF">FA95DRAFT_1555691</name>
</gene>
<reference evidence="1" key="1">
    <citation type="submission" date="2021-02" db="EMBL/GenBank/DDBJ databases">
        <authorList>
            <consortium name="DOE Joint Genome Institute"/>
            <person name="Ahrendt S."/>
            <person name="Looney B.P."/>
            <person name="Miyauchi S."/>
            <person name="Morin E."/>
            <person name="Drula E."/>
            <person name="Courty P.E."/>
            <person name="Chicoki N."/>
            <person name="Fauchery L."/>
            <person name="Kohler A."/>
            <person name="Kuo A."/>
            <person name="Labutti K."/>
            <person name="Pangilinan J."/>
            <person name="Lipzen A."/>
            <person name="Riley R."/>
            <person name="Andreopoulos W."/>
            <person name="He G."/>
            <person name="Johnson J."/>
            <person name="Barry K.W."/>
            <person name="Grigoriev I.V."/>
            <person name="Nagy L."/>
            <person name="Hibbett D."/>
            <person name="Henrissat B."/>
            <person name="Matheny P.B."/>
            <person name="Labbe J."/>
            <person name="Martin F."/>
        </authorList>
    </citation>
    <scope>NUCLEOTIDE SEQUENCE</scope>
    <source>
        <strain evidence="1">FP105234-sp</strain>
    </source>
</reference>
<reference evidence="1" key="2">
    <citation type="journal article" date="2022" name="New Phytol.">
        <title>Evolutionary transition to the ectomycorrhizal habit in the genomes of a hyperdiverse lineage of mushroom-forming fungi.</title>
        <authorList>
            <person name="Looney B."/>
            <person name="Miyauchi S."/>
            <person name="Morin E."/>
            <person name="Drula E."/>
            <person name="Courty P.E."/>
            <person name="Kohler A."/>
            <person name="Kuo A."/>
            <person name="LaButti K."/>
            <person name="Pangilinan J."/>
            <person name="Lipzen A."/>
            <person name="Riley R."/>
            <person name="Andreopoulos W."/>
            <person name="He G."/>
            <person name="Johnson J."/>
            <person name="Nolan M."/>
            <person name="Tritt A."/>
            <person name="Barry K.W."/>
            <person name="Grigoriev I.V."/>
            <person name="Nagy L.G."/>
            <person name="Hibbett D."/>
            <person name="Henrissat B."/>
            <person name="Matheny P.B."/>
            <person name="Labbe J."/>
            <person name="Martin F.M."/>
        </authorList>
    </citation>
    <scope>NUCLEOTIDE SEQUENCE</scope>
    <source>
        <strain evidence="1">FP105234-sp</strain>
    </source>
</reference>
<evidence type="ECO:0000313" key="1">
    <source>
        <dbReference type="EMBL" id="KAI0050368.1"/>
    </source>
</evidence>
<accession>A0ACB8S1P3</accession>
<keyword evidence="2" id="KW-1185">Reference proteome</keyword>
<evidence type="ECO:0000313" key="2">
    <source>
        <dbReference type="Proteomes" id="UP000814033"/>
    </source>
</evidence>
<dbReference type="Proteomes" id="UP000814033">
    <property type="component" value="Unassembled WGS sequence"/>
</dbReference>